<gene>
    <name evidence="3" type="ORF">DCF19_07945</name>
</gene>
<feature type="coiled-coil region" evidence="1">
    <location>
        <begin position="43"/>
        <end position="84"/>
    </location>
</feature>
<dbReference type="InterPro" id="IPR018306">
    <property type="entry name" value="Phage_T5_Orf172_DNA-bd"/>
</dbReference>
<feature type="domain" description="Bacteriophage T5 Orf172 DNA-binding" evidence="2">
    <location>
        <begin position="323"/>
        <end position="406"/>
    </location>
</feature>
<reference evidence="3 4" key="1">
    <citation type="submission" date="2018-04" db="EMBL/GenBank/DDBJ databases">
        <authorList>
            <person name="Go L.Y."/>
            <person name="Mitchell J.A."/>
        </authorList>
    </citation>
    <scope>NUCLEOTIDE SEQUENCE [LARGE SCALE GENOMIC DNA]</scope>
    <source>
        <strain evidence="3">ULC066bin1</strain>
    </source>
</reference>
<keyword evidence="1" id="KW-0175">Coiled coil</keyword>
<dbReference type="SMART" id="SM00974">
    <property type="entry name" value="T5orf172"/>
    <property type="match status" value="1"/>
</dbReference>
<accession>A0A2W4WBC5</accession>
<comment type="caution">
    <text evidence="3">The sequence shown here is derived from an EMBL/GenBank/DDBJ whole genome shotgun (WGS) entry which is preliminary data.</text>
</comment>
<dbReference type="EMBL" id="QBML01000008">
    <property type="protein sequence ID" value="PZO42166.1"/>
    <property type="molecule type" value="Genomic_DNA"/>
</dbReference>
<dbReference type="Pfam" id="PF13455">
    <property type="entry name" value="MUG113"/>
    <property type="match status" value="1"/>
</dbReference>
<dbReference type="InterPro" id="IPR025280">
    <property type="entry name" value="SNIPE"/>
</dbReference>
<dbReference type="AlphaFoldDB" id="A0A2W4WBC5"/>
<evidence type="ECO:0000313" key="3">
    <source>
        <dbReference type="EMBL" id="PZO42166.1"/>
    </source>
</evidence>
<evidence type="ECO:0000256" key="1">
    <source>
        <dbReference type="SAM" id="Coils"/>
    </source>
</evidence>
<organism evidence="3 4">
    <name type="scientific">Pseudanabaena frigida</name>
    <dbReference type="NCBI Taxonomy" id="945775"/>
    <lineage>
        <taxon>Bacteria</taxon>
        <taxon>Bacillati</taxon>
        <taxon>Cyanobacteriota</taxon>
        <taxon>Cyanophyceae</taxon>
        <taxon>Pseudanabaenales</taxon>
        <taxon>Pseudanabaenaceae</taxon>
        <taxon>Pseudanabaena</taxon>
    </lineage>
</organism>
<feature type="coiled-coil region" evidence="1">
    <location>
        <begin position="219"/>
        <end position="306"/>
    </location>
</feature>
<dbReference type="Proteomes" id="UP000249467">
    <property type="component" value="Unassembled WGS sequence"/>
</dbReference>
<dbReference type="Pfam" id="PF13250">
    <property type="entry name" value="SNIPE"/>
    <property type="match status" value="1"/>
</dbReference>
<evidence type="ECO:0000313" key="4">
    <source>
        <dbReference type="Proteomes" id="UP000249467"/>
    </source>
</evidence>
<protein>
    <submittedName>
        <fullName evidence="3">DUF4041 domain-containing protein</fullName>
    </submittedName>
</protein>
<sequence length="447" mass="52618">MNLFLLFLLVLSSAGIIYTLGELNRSRKALRRYDSLSSQENFIEQLNLDIHNRQRELLNLDQQCSSLKKQVSQLRQQIPDFEEELYVQSFGFYQAKYNFINSGDYEVQLKRIKAQQREMIKNNGAAICNISLSLNDSEKEGQKLSQNFLKLILTIFNSECDTVINKVKTSNIDKSQEKIERNFNDLNKKSKIINCEITEAYLKLKIWELHLKYELECKKQEEKEQEQEILIQMRQEEKDRRKLEEETKKIREAEENESQYRQQLEIALRQQESVAKQERRQLEVQIEQLRQNLAKAISDKEAAISRSAMVKAGYIYIISNIGSLGRDVYRICMTKRSTNEDGYIKDMSPEVPFPFDVHFKFISEDASDTLRRLHERFKDRRVNAINLRREFFEISIDEIAQAVEDIKKETGALKNIQYEKAPQALEYRRTIAIKRKDDHTAVNTQSA</sequence>
<proteinExistence type="predicted"/>
<name>A0A2W4WBC5_9CYAN</name>
<reference evidence="3 4" key="2">
    <citation type="submission" date="2018-06" db="EMBL/GenBank/DDBJ databases">
        <title>Metagenomic assembly of (sub)arctic Cyanobacteria and their associated microbiome from non-axenic cultures.</title>
        <authorList>
            <person name="Baurain D."/>
        </authorList>
    </citation>
    <scope>NUCLEOTIDE SEQUENCE [LARGE SCALE GENOMIC DNA]</scope>
    <source>
        <strain evidence="3">ULC066bin1</strain>
    </source>
</reference>
<evidence type="ECO:0000259" key="2">
    <source>
        <dbReference type="SMART" id="SM00974"/>
    </source>
</evidence>